<reference evidence="2 3" key="1">
    <citation type="submission" date="2021-04" db="EMBL/GenBank/DDBJ databases">
        <authorList>
            <person name="Shkoporov A.N."/>
            <person name="Stockdale S.R."/>
            <person name="Guerin E."/>
            <person name="Ross R.P."/>
            <person name="Hill C."/>
        </authorList>
    </citation>
    <scope>NUCLEOTIDE SEQUENCE [LARGE SCALE GENOMIC DNA]</scope>
    <source>
        <strain evidence="3">cr18_1</strain>
    </source>
</reference>
<keyword evidence="2" id="KW-0255">Endonuclease</keyword>
<accession>A0AAE7RVB3</accession>
<feature type="domain" description="NUMOD4" evidence="1">
    <location>
        <begin position="3"/>
        <end position="46"/>
    </location>
</feature>
<dbReference type="InterPro" id="IPR010902">
    <property type="entry name" value="NUMOD4"/>
</dbReference>
<dbReference type="SUPFAM" id="SSF64496">
    <property type="entry name" value="DNA-binding domain of intron-encoded endonucleases"/>
    <property type="match status" value="1"/>
</dbReference>
<dbReference type="Gene3D" id="1.10.10.10">
    <property type="entry name" value="Winged helix-like DNA-binding domain superfamily/Winged helix DNA-binding domain"/>
    <property type="match status" value="1"/>
</dbReference>
<keyword evidence="2" id="KW-0378">Hydrolase</keyword>
<dbReference type="Gene3D" id="3.90.75.20">
    <property type="match status" value="1"/>
</dbReference>
<name>A0AAE7RVB3_9CAUD</name>
<evidence type="ECO:0000313" key="2">
    <source>
        <dbReference type="EMBL" id="QWM90081.1"/>
    </source>
</evidence>
<organism evidence="2 3">
    <name type="scientific">uncultured phage cr18_1</name>
    <dbReference type="NCBI Taxonomy" id="2986407"/>
    <lineage>
        <taxon>Viruses</taxon>
        <taxon>Duplodnaviria</taxon>
        <taxon>Heunggongvirae</taxon>
        <taxon>Uroviricota</taxon>
        <taxon>Caudoviricetes</taxon>
        <taxon>Crassvirales</taxon>
        <taxon>Steigviridae</taxon>
        <taxon>Asinivirinae</taxon>
        <taxon>Lebriduvirus</taxon>
        <taxon>Lebriduvirus gastrointestinalis</taxon>
    </lineage>
</organism>
<dbReference type="Proteomes" id="UP000827799">
    <property type="component" value="Segment"/>
</dbReference>
<dbReference type="GeneID" id="75692035"/>
<dbReference type="Pfam" id="PF07463">
    <property type="entry name" value="NUMOD4"/>
    <property type="match status" value="1"/>
</dbReference>
<gene>
    <name evidence="2" type="primary">gp_22746</name>
</gene>
<keyword evidence="2" id="KW-0540">Nuclease</keyword>
<evidence type="ECO:0000313" key="3">
    <source>
        <dbReference type="Proteomes" id="UP000827799"/>
    </source>
</evidence>
<dbReference type="SUPFAM" id="SSF54060">
    <property type="entry name" value="His-Me finger endonucleases"/>
    <property type="match status" value="1"/>
</dbReference>
<dbReference type="InterPro" id="IPR003647">
    <property type="entry name" value="Intron_nuc_1_rpt"/>
</dbReference>
<dbReference type="InterPro" id="IPR044925">
    <property type="entry name" value="His-Me_finger_sf"/>
</dbReference>
<protein>
    <submittedName>
        <fullName evidence="2">HNH endonuclease</fullName>
    </submittedName>
</protein>
<evidence type="ECO:0000259" key="1">
    <source>
        <dbReference type="Pfam" id="PF07463"/>
    </source>
</evidence>
<keyword evidence="3" id="KW-1185">Reference proteome</keyword>
<dbReference type="KEGG" id="vg:75692035"/>
<dbReference type="RefSeq" id="YP_010359653.1">
    <property type="nucleotide sequence ID" value="NC_062775.1"/>
</dbReference>
<dbReference type="GO" id="GO:0004519">
    <property type="term" value="F:endonuclease activity"/>
    <property type="evidence" value="ECO:0007669"/>
    <property type="project" value="UniProtKB-KW"/>
</dbReference>
<dbReference type="GO" id="GO:0016788">
    <property type="term" value="F:hydrolase activity, acting on ester bonds"/>
    <property type="evidence" value="ECO:0007669"/>
    <property type="project" value="InterPro"/>
</dbReference>
<proteinExistence type="predicted"/>
<dbReference type="InterPro" id="IPR036388">
    <property type="entry name" value="WH-like_DNA-bd_sf"/>
</dbReference>
<dbReference type="SMART" id="SM00497">
    <property type="entry name" value="IENR1"/>
    <property type="match status" value="1"/>
</dbReference>
<dbReference type="EMBL" id="MZ130485">
    <property type="protein sequence ID" value="QWM90081.1"/>
    <property type="molecule type" value="Genomic_DNA"/>
</dbReference>
<sequence length="170" mass="19819">MDEVWKIIEQFPNYSVSNFGRVKRNKTGRILKYGRDKSGYLQVHLHNNPISKVLKVHKLVAVNFISNPNGYTEVDHIDTIVENNNSNNLRWVTHTQNQNNPMTRIKLKNVCDSIRIVRPILQYDLDNILVNEWSSAKEVEDVLGFNHSNITTCCKGRTKTAYGFIWRYKL</sequence>